<dbReference type="Gene3D" id="3.30.160.60">
    <property type="entry name" value="Classic Zinc Finger"/>
    <property type="match status" value="1"/>
</dbReference>
<organism evidence="3 4">
    <name type="scientific">Dreissena polymorpha</name>
    <name type="common">Zebra mussel</name>
    <name type="synonym">Mytilus polymorpha</name>
    <dbReference type="NCBI Taxonomy" id="45954"/>
    <lineage>
        <taxon>Eukaryota</taxon>
        <taxon>Metazoa</taxon>
        <taxon>Spiralia</taxon>
        <taxon>Lophotrochozoa</taxon>
        <taxon>Mollusca</taxon>
        <taxon>Bivalvia</taxon>
        <taxon>Autobranchia</taxon>
        <taxon>Heteroconchia</taxon>
        <taxon>Euheterodonta</taxon>
        <taxon>Imparidentia</taxon>
        <taxon>Neoheterodontei</taxon>
        <taxon>Myida</taxon>
        <taxon>Dreissenoidea</taxon>
        <taxon>Dreissenidae</taxon>
        <taxon>Dreissena</taxon>
    </lineage>
</organism>
<dbReference type="GO" id="GO:0008270">
    <property type="term" value="F:zinc ion binding"/>
    <property type="evidence" value="ECO:0007669"/>
    <property type="project" value="UniProtKB-KW"/>
</dbReference>
<dbReference type="PROSITE" id="PS50157">
    <property type="entry name" value="ZINC_FINGER_C2H2_2"/>
    <property type="match status" value="1"/>
</dbReference>
<reference evidence="3" key="2">
    <citation type="submission" date="2020-11" db="EMBL/GenBank/DDBJ databases">
        <authorList>
            <person name="McCartney M.A."/>
            <person name="Auch B."/>
            <person name="Kono T."/>
            <person name="Mallez S."/>
            <person name="Becker A."/>
            <person name="Gohl D.M."/>
            <person name="Silverstein K.A.T."/>
            <person name="Koren S."/>
            <person name="Bechman K.B."/>
            <person name="Herman A."/>
            <person name="Abrahante J.E."/>
            <person name="Garbe J."/>
        </authorList>
    </citation>
    <scope>NUCLEOTIDE SEQUENCE</scope>
    <source>
        <strain evidence="3">Duluth1</strain>
        <tissue evidence="3">Whole animal</tissue>
    </source>
</reference>
<dbReference type="PROSITE" id="PS00028">
    <property type="entry name" value="ZINC_FINGER_C2H2_1"/>
    <property type="match status" value="1"/>
</dbReference>
<sequence length="69" mass="8095">MHGCTFCSKAFPSDEELVHHIRIHAIPVHRVVKKDKSQRIHTIPVHRVVKKDKSHRIHTIPVHRVVKKD</sequence>
<reference evidence="3" key="1">
    <citation type="journal article" date="2019" name="bioRxiv">
        <title>The Genome of the Zebra Mussel, Dreissena polymorpha: A Resource for Invasive Species Research.</title>
        <authorList>
            <person name="McCartney M.A."/>
            <person name="Auch B."/>
            <person name="Kono T."/>
            <person name="Mallez S."/>
            <person name="Zhang Y."/>
            <person name="Obille A."/>
            <person name="Becker A."/>
            <person name="Abrahante J.E."/>
            <person name="Garbe J."/>
            <person name="Badalamenti J.P."/>
            <person name="Herman A."/>
            <person name="Mangelson H."/>
            <person name="Liachko I."/>
            <person name="Sullivan S."/>
            <person name="Sone E.D."/>
            <person name="Koren S."/>
            <person name="Silverstein K.A.T."/>
            <person name="Beckman K.B."/>
            <person name="Gohl D.M."/>
        </authorList>
    </citation>
    <scope>NUCLEOTIDE SEQUENCE</scope>
    <source>
        <strain evidence="3">Duluth1</strain>
        <tissue evidence="3">Whole animal</tissue>
    </source>
</reference>
<keyword evidence="1" id="KW-0862">Zinc</keyword>
<comment type="caution">
    <text evidence="3">The sequence shown here is derived from an EMBL/GenBank/DDBJ whole genome shotgun (WGS) entry which is preliminary data.</text>
</comment>
<dbReference type="InterPro" id="IPR036236">
    <property type="entry name" value="Znf_C2H2_sf"/>
</dbReference>
<dbReference type="EMBL" id="JAIWYP010000001">
    <property type="protein sequence ID" value="KAH3897344.1"/>
    <property type="molecule type" value="Genomic_DNA"/>
</dbReference>
<evidence type="ECO:0000259" key="2">
    <source>
        <dbReference type="PROSITE" id="PS50157"/>
    </source>
</evidence>
<evidence type="ECO:0000313" key="3">
    <source>
        <dbReference type="EMBL" id="KAH3897344.1"/>
    </source>
</evidence>
<proteinExistence type="predicted"/>
<accession>A0A9D4S983</accession>
<keyword evidence="4" id="KW-1185">Reference proteome</keyword>
<gene>
    <name evidence="3" type="ORF">DPMN_021532</name>
</gene>
<keyword evidence="1" id="KW-0479">Metal-binding</keyword>
<keyword evidence="1" id="KW-0863">Zinc-finger</keyword>
<name>A0A9D4S983_DREPO</name>
<evidence type="ECO:0000313" key="4">
    <source>
        <dbReference type="Proteomes" id="UP000828390"/>
    </source>
</evidence>
<dbReference type="SUPFAM" id="SSF57667">
    <property type="entry name" value="beta-beta-alpha zinc fingers"/>
    <property type="match status" value="1"/>
</dbReference>
<dbReference type="AlphaFoldDB" id="A0A9D4S983"/>
<evidence type="ECO:0000256" key="1">
    <source>
        <dbReference type="PROSITE-ProRule" id="PRU00042"/>
    </source>
</evidence>
<feature type="domain" description="C2H2-type" evidence="2">
    <location>
        <begin position="2"/>
        <end position="25"/>
    </location>
</feature>
<protein>
    <recommendedName>
        <fullName evidence="2">C2H2-type domain-containing protein</fullName>
    </recommendedName>
</protein>
<dbReference type="Proteomes" id="UP000828390">
    <property type="component" value="Unassembled WGS sequence"/>
</dbReference>
<dbReference type="InterPro" id="IPR013087">
    <property type="entry name" value="Znf_C2H2_type"/>
</dbReference>